<keyword evidence="4" id="KW-1185">Reference proteome</keyword>
<dbReference type="AlphaFoldDB" id="A0A6A6XZZ2"/>
<organism evidence="3">
    <name type="scientific">Mytilinidion resinicola</name>
    <dbReference type="NCBI Taxonomy" id="574789"/>
    <lineage>
        <taxon>Eukaryota</taxon>
        <taxon>Fungi</taxon>
        <taxon>Dikarya</taxon>
        <taxon>Ascomycota</taxon>
        <taxon>Pezizomycotina</taxon>
        <taxon>Dothideomycetes</taxon>
        <taxon>Pleosporomycetidae</taxon>
        <taxon>Mytilinidiales</taxon>
        <taxon>Mytilinidiaceae</taxon>
        <taxon>Mytilinidion</taxon>
    </lineage>
</organism>
<feature type="region of interest" description="Disordered" evidence="2">
    <location>
        <begin position="1"/>
        <end position="27"/>
    </location>
</feature>
<reference evidence="3 5" key="1">
    <citation type="journal article" date="2020" name="Stud. Mycol.">
        <title>101 Dothideomycetes genomes: a test case for predicting lifestyles and emergence of pathogens.</title>
        <authorList>
            <person name="Haridas S."/>
            <person name="Albert R."/>
            <person name="Binder M."/>
            <person name="Bloem J."/>
            <person name="Labutti K."/>
            <person name="Salamov A."/>
            <person name="Andreopoulos B."/>
            <person name="Baker S."/>
            <person name="Barry K."/>
            <person name="Bills G."/>
            <person name="Bluhm B."/>
            <person name="Cannon C."/>
            <person name="Castanera R."/>
            <person name="Culley D."/>
            <person name="Daum C."/>
            <person name="Ezra D."/>
            <person name="Gonzalez J."/>
            <person name="Henrissat B."/>
            <person name="Kuo A."/>
            <person name="Liang C."/>
            <person name="Lipzen A."/>
            <person name="Lutzoni F."/>
            <person name="Magnuson J."/>
            <person name="Mondo S."/>
            <person name="Nolan M."/>
            <person name="Ohm R."/>
            <person name="Pangilinan J."/>
            <person name="Park H.-J."/>
            <person name="Ramirez L."/>
            <person name="Alfaro M."/>
            <person name="Sun H."/>
            <person name="Tritt A."/>
            <person name="Yoshinaga Y."/>
            <person name="Zwiers L.-H."/>
            <person name="Turgeon B."/>
            <person name="Goodwin S."/>
            <person name="Spatafora J."/>
            <person name="Crous P."/>
            <person name="Grigoriev I."/>
        </authorList>
    </citation>
    <scope>NUCLEOTIDE SEQUENCE</scope>
    <source>
        <strain evidence="3 5">CBS 304.34</strain>
    </source>
</reference>
<evidence type="ECO:0000313" key="4">
    <source>
        <dbReference type="Proteomes" id="UP000504636"/>
    </source>
</evidence>
<accession>A0A6A6XZZ2</accession>
<dbReference type="PANTHER" id="PTHR31977:SF1">
    <property type="entry name" value="UPF0696 PROTEIN C11ORF68"/>
    <property type="match status" value="1"/>
</dbReference>
<dbReference type="SUPFAM" id="SSF55418">
    <property type="entry name" value="eIF4e-like"/>
    <property type="match status" value="1"/>
</dbReference>
<reference evidence="5" key="2">
    <citation type="submission" date="2020-04" db="EMBL/GenBank/DDBJ databases">
        <authorList>
            <consortium name="NCBI Genome Project"/>
        </authorList>
    </citation>
    <scope>NUCLEOTIDE SEQUENCE</scope>
    <source>
        <strain evidence="5">CBS 304.34</strain>
    </source>
</reference>
<evidence type="ECO:0000256" key="2">
    <source>
        <dbReference type="SAM" id="MobiDB-lite"/>
    </source>
</evidence>
<reference evidence="5" key="3">
    <citation type="submission" date="2025-04" db="UniProtKB">
        <authorList>
            <consortium name="RefSeq"/>
        </authorList>
    </citation>
    <scope>IDENTIFICATION</scope>
    <source>
        <strain evidence="5">CBS 304.34</strain>
    </source>
</reference>
<evidence type="ECO:0000313" key="3">
    <source>
        <dbReference type="EMBL" id="KAF2801970.1"/>
    </source>
</evidence>
<evidence type="ECO:0000256" key="1">
    <source>
        <dbReference type="ARBA" id="ARBA00010568"/>
    </source>
</evidence>
<name>A0A6A6XZZ2_9PEZI</name>
<gene>
    <name evidence="3 5" type="ORF">BDZ99DRAFT_402406</name>
</gene>
<dbReference type="InterPro" id="IPR015034">
    <property type="entry name" value="Bles03"/>
</dbReference>
<dbReference type="PANTHER" id="PTHR31977">
    <property type="entry name" value="UPF0696 PROTEIN C11ORF68"/>
    <property type="match status" value="1"/>
</dbReference>
<protein>
    <submittedName>
        <fullName evidence="3 5">DUF1917-domain-containing protein</fullName>
    </submittedName>
</protein>
<dbReference type="InterPro" id="IPR023398">
    <property type="entry name" value="TIF_eIF4e-like"/>
</dbReference>
<evidence type="ECO:0000313" key="5">
    <source>
        <dbReference type="RefSeq" id="XP_033568934.1"/>
    </source>
</evidence>
<proteinExistence type="inferred from homology"/>
<dbReference type="RefSeq" id="XP_033568934.1">
    <property type="nucleotide sequence ID" value="XM_033716282.1"/>
</dbReference>
<dbReference type="OrthoDB" id="10067381at2759"/>
<sequence>MLGEDEMVSGSGWVSDESSFYGDEEGQRRLEDLSKQSECMHYWENHGRLLNTIALKARKRLLDIPIVMQESSEVVPAPKQLGDSSNDLSNTVALGAPNKVPETTIVLHNRMQGMPEAWQLGESIDDFVVRLPPATTRIDTVGPWIWVMNPYPERRHGSEYIRDFKDAGVELLQRYLEKRKQLEAENPGKAKETITKRLHADRDRLPGQIKDLAIKYGVLSGKWMFFPTVKDLPRMWKALAEAVTQNRLGIGAKVATDDGSARSDTRLICIYTYDFTDTEDVRRVLDELVRMGLVDADMPMGIFYKCDAYTHLDITGNNKYGLRNSLYSSKTMLVGERLSGQRLSAASRIISTPFSRMKQSTLNKSQRS</sequence>
<dbReference type="Proteomes" id="UP000504636">
    <property type="component" value="Unplaced"/>
</dbReference>
<comment type="similarity">
    <text evidence="1">Belongs to the UPF0696 family.</text>
</comment>
<dbReference type="EMBL" id="MU003726">
    <property type="protein sequence ID" value="KAF2801970.1"/>
    <property type="molecule type" value="Genomic_DNA"/>
</dbReference>
<dbReference type="Gene3D" id="3.30.760.10">
    <property type="entry name" value="RNA Cap, Translation Initiation Factor Eif4e"/>
    <property type="match status" value="1"/>
</dbReference>
<dbReference type="GeneID" id="54457175"/>
<dbReference type="Pfam" id="PF08939">
    <property type="entry name" value="Bles03"/>
    <property type="match status" value="1"/>
</dbReference>